<gene>
    <name evidence="4" type="ORF">C0Q70_04602</name>
</gene>
<dbReference type="InterPro" id="IPR016187">
    <property type="entry name" value="CTDL_fold"/>
</dbReference>
<dbReference type="EMBL" id="PZQS01000003">
    <property type="protein sequence ID" value="PVD33348.1"/>
    <property type="molecule type" value="Genomic_DNA"/>
</dbReference>
<organism evidence="4 5">
    <name type="scientific">Pomacea canaliculata</name>
    <name type="common">Golden apple snail</name>
    <dbReference type="NCBI Taxonomy" id="400727"/>
    <lineage>
        <taxon>Eukaryota</taxon>
        <taxon>Metazoa</taxon>
        <taxon>Spiralia</taxon>
        <taxon>Lophotrochozoa</taxon>
        <taxon>Mollusca</taxon>
        <taxon>Gastropoda</taxon>
        <taxon>Caenogastropoda</taxon>
        <taxon>Architaenioglossa</taxon>
        <taxon>Ampullarioidea</taxon>
        <taxon>Ampullariidae</taxon>
        <taxon>Pomacea</taxon>
    </lineage>
</organism>
<dbReference type="OrthoDB" id="6160868at2759"/>
<dbReference type="InterPro" id="IPR003609">
    <property type="entry name" value="Pan_app"/>
</dbReference>
<keyword evidence="1" id="KW-0472">Membrane</keyword>
<sequence length="454" mass="50287">MILATRRHLDMSGVTLAVIFAAMGSVSCSVPSTRVVYYLHTVPATWSAARSMCESYSAVLICLADVNTTTASVRYVDTKTWGGQLAAAQQKGLWTGLYRKSDNTTLWHGCTPSLRSPDNQFCYKAGADFTLFPADCNEELQYICQLNDGQCWFQPWSNHKVDDSSALVNSTTTDDESACAKLCRDNMKNDQECWAFSFTESTKHCVLYFTNENHKYALTNRYFVNETGTTVYEKICTGGWTSALSAPNSINGNPLDENCTSGASGDAWDSSICYCECSQPPVILTAEDLVKTDDEKAEEIQKELYVDPDNTSSTRRKKISVEDNRPSAQSIGYVGVVIMAVVFGGIILLDLPVLISHGKDLVVRLHKMLSSEIVSEGRVTASNLCTDAWQRKELKFLQDLYDSLKDPSVLDQRPLRSRSKNAGGHQCSLRRPLRGQVTAGLEAKEADSDFCERF</sequence>
<feature type="transmembrane region" description="Helical" evidence="1">
    <location>
        <begin position="331"/>
        <end position="355"/>
    </location>
</feature>
<dbReference type="SUPFAM" id="SSF56436">
    <property type="entry name" value="C-type lectin-like"/>
    <property type="match status" value="1"/>
</dbReference>
<dbReference type="PROSITE" id="PS50948">
    <property type="entry name" value="PAN"/>
    <property type="match status" value="1"/>
</dbReference>
<dbReference type="InterPro" id="IPR001304">
    <property type="entry name" value="C-type_lectin-like"/>
</dbReference>
<protein>
    <recommendedName>
        <fullName evidence="6">C-type lectin domain-containing protein</fullName>
    </recommendedName>
</protein>
<comment type="caution">
    <text evidence="4">The sequence shown here is derived from an EMBL/GenBank/DDBJ whole genome shotgun (WGS) entry which is preliminary data.</text>
</comment>
<dbReference type="SMART" id="SM00473">
    <property type="entry name" value="PAN_AP"/>
    <property type="match status" value="1"/>
</dbReference>
<evidence type="ECO:0000313" key="5">
    <source>
        <dbReference type="Proteomes" id="UP000245119"/>
    </source>
</evidence>
<keyword evidence="5" id="KW-1185">Reference proteome</keyword>
<evidence type="ECO:0000313" key="4">
    <source>
        <dbReference type="EMBL" id="PVD33348.1"/>
    </source>
</evidence>
<dbReference type="AlphaFoldDB" id="A0A2T7PIV1"/>
<dbReference type="Pfam" id="PF00024">
    <property type="entry name" value="PAN_1"/>
    <property type="match status" value="1"/>
</dbReference>
<dbReference type="SUPFAM" id="SSF57414">
    <property type="entry name" value="Hairpin loop containing domain-like"/>
    <property type="match status" value="1"/>
</dbReference>
<keyword evidence="1" id="KW-1133">Transmembrane helix</keyword>
<dbReference type="Gene3D" id="3.50.4.10">
    <property type="entry name" value="Hepatocyte Growth Factor"/>
    <property type="match status" value="1"/>
</dbReference>
<evidence type="ECO:0000256" key="1">
    <source>
        <dbReference type="SAM" id="Phobius"/>
    </source>
</evidence>
<keyword evidence="1" id="KW-0812">Transmembrane</keyword>
<proteinExistence type="predicted"/>
<dbReference type="InterPro" id="IPR016186">
    <property type="entry name" value="C-type_lectin-like/link_sf"/>
</dbReference>
<dbReference type="PROSITE" id="PS51257">
    <property type="entry name" value="PROKAR_LIPOPROTEIN"/>
    <property type="match status" value="1"/>
</dbReference>
<name>A0A2T7PIV1_POMCA</name>
<reference evidence="4 5" key="1">
    <citation type="submission" date="2018-04" db="EMBL/GenBank/DDBJ databases">
        <title>The genome of golden apple snail Pomacea canaliculata provides insight into stress tolerance and invasive adaptation.</title>
        <authorList>
            <person name="Liu C."/>
            <person name="Liu B."/>
            <person name="Ren Y."/>
            <person name="Zhang Y."/>
            <person name="Wang H."/>
            <person name="Li S."/>
            <person name="Jiang F."/>
            <person name="Yin L."/>
            <person name="Zhang G."/>
            <person name="Qian W."/>
            <person name="Fan W."/>
        </authorList>
    </citation>
    <scope>NUCLEOTIDE SEQUENCE [LARGE SCALE GENOMIC DNA]</scope>
    <source>
        <strain evidence="4">SZHN2017</strain>
        <tissue evidence="4">Muscle</tissue>
    </source>
</reference>
<evidence type="ECO:0000259" key="2">
    <source>
        <dbReference type="PROSITE" id="PS50041"/>
    </source>
</evidence>
<evidence type="ECO:0008006" key="6">
    <source>
        <dbReference type="Google" id="ProtNLM"/>
    </source>
</evidence>
<feature type="domain" description="C-type lectin" evidence="2">
    <location>
        <begin position="37"/>
        <end position="145"/>
    </location>
</feature>
<dbReference type="Gene3D" id="3.10.100.10">
    <property type="entry name" value="Mannose-Binding Protein A, subunit A"/>
    <property type="match status" value="1"/>
</dbReference>
<dbReference type="CDD" id="cd00037">
    <property type="entry name" value="CLECT"/>
    <property type="match status" value="1"/>
</dbReference>
<dbReference type="PROSITE" id="PS50041">
    <property type="entry name" value="C_TYPE_LECTIN_2"/>
    <property type="match status" value="1"/>
</dbReference>
<dbReference type="Proteomes" id="UP000245119">
    <property type="component" value="Linkage Group LG3"/>
</dbReference>
<evidence type="ECO:0000259" key="3">
    <source>
        <dbReference type="PROSITE" id="PS50948"/>
    </source>
</evidence>
<accession>A0A2T7PIV1</accession>
<feature type="domain" description="Apple" evidence="3">
    <location>
        <begin position="144"/>
        <end position="236"/>
    </location>
</feature>